<reference evidence="3 4" key="1">
    <citation type="submission" date="2016-10" db="EMBL/GenBank/DDBJ databases">
        <authorList>
            <person name="de Groot N.N."/>
        </authorList>
    </citation>
    <scope>NUCLEOTIDE SEQUENCE [LARGE SCALE GENOMIC DNA]</scope>
    <source>
        <strain evidence="3 4">CGMCC 4.1859</strain>
    </source>
</reference>
<dbReference type="Pfam" id="PF04149">
    <property type="entry name" value="DUF397"/>
    <property type="match status" value="1"/>
</dbReference>
<feature type="domain" description="DUF397" evidence="2">
    <location>
        <begin position="13"/>
        <end position="65"/>
    </location>
</feature>
<accession>A0A1G7BFF1</accession>
<dbReference type="AlphaFoldDB" id="A0A1G7BFF1"/>
<proteinExistence type="predicted"/>
<evidence type="ECO:0000256" key="1">
    <source>
        <dbReference type="SAM" id="MobiDB-lite"/>
    </source>
</evidence>
<dbReference type="InterPro" id="IPR007278">
    <property type="entry name" value="DUF397"/>
</dbReference>
<protein>
    <recommendedName>
        <fullName evidence="2">DUF397 domain-containing protein</fullName>
    </recommendedName>
</protein>
<organism evidence="3 4">
    <name type="scientific">Streptomyces griseoaurantiacus</name>
    <dbReference type="NCBI Taxonomy" id="68213"/>
    <lineage>
        <taxon>Bacteria</taxon>
        <taxon>Bacillati</taxon>
        <taxon>Actinomycetota</taxon>
        <taxon>Actinomycetes</taxon>
        <taxon>Kitasatosporales</taxon>
        <taxon>Streptomycetaceae</taxon>
        <taxon>Streptomyces</taxon>
        <taxon>Streptomyces aurantiacus group</taxon>
    </lineage>
</organism>
<name>A0A1G7BFF1_9ACTN</name>
<feature type="compositionally biased region" description="Basic and acidic residues" evidence="1">
    <location>
        <begin position="1"/>
        <end position="15"/>
    </location>
</feature>
<evidence type="ECO:0000313" key="3">
    <source>
        <dbReference type="EMBL" id="SDE25697.1"/>
    </source>
</evidence>
<gene>
    <name evidence="3" type="ORF">SAMN05216260_10184</name>
</gene>
<sequence length="70" mass="7441">MTDRAPHPSPEDGWRKSSYSNTEGGSCLEVLDGHPAGVPVRDSKRADGPTLLFSPRSWSTFVAALGGRDG</sequence>
<evidence type="ECO:0000259" key="2">
    <source>
        <dbReference type="Pfam" id="PF04149"/>
    </source>
</evidence>
<evidence type="ECO:0000313" key="4">
    <source>
        <dbReference type="Proteomes" id="UP000198614"/>
    </source>
</evidence>
<dbReference type="Proteomes" id="UP000198614">
    <property type="component" value="Unassembled WGS sequence"/>
</dbReference>
<feature type="region of interest" description="Disordered" evidence="1">
    <location>
        <begin position="1"/>
        <end position="49"/>
    </location>
</feature>
<dbReference type="EMBL" id="FNAX01000001">
    <property type="protein sequence ID" value="SDE25697.1"/>
    <property type="molecule type" value="Genomic_DNA"/>
</dbReference>
<dbReference type="OrthoDB" id="4570646at2"/>